<keyword evidence="2" id="KW-1185">Reference proteome</keyword>
<dbReference type="Proteomes" id="UP000271098">
    <property type="component" value="Unassembled WGS sequence"/>
</dbReference>
<gene>
    <name evidence="1" type="ORF">GPUH_LOCUS22093</name>
</gene>
<evidence type="ECO:0000313" key="1">
    <source>
        <dbReference type="EMBL" id="VDN39458.1"/>
    </source>
</evidence>
<dbReference type="AlphaFoldDB" id="A0A183EMA2"/>
<reference evidence="3" key="1">
    <citation type="submission" date="2016-06" db="UniProtKB">
        <authorList>
            <consortium name="WormBaseParasite"/>
        </authorList>
    </citation>
    <scope>IDENTIFICATION</scope>
</reference>
<dbReference type="WBParaSite" id="GPUH_0002212001-mRNA-1">
    <property type="protein sequence ID" value="GPUH_0002212001-mRNA-1"/>
    <property type="gene ID" value="GPUH_0002212001"/>
</dbReference>
<evidence type="ECO:0000313" key="3">
    <source>
        <dbReference type="WBParaSite" id="GPUH_0002212001-mRNA-1"/>
    </source>
</evidence>
<evidence type="ECO:0000313" key="2">
    <source>
        <dbReference type="Proteomes" id="UP000271098"/>
    </source>
</evidence>
<protein>
    <submittedName>
        <fullName evidence="3">Arrestin_C domain-containing protein</fullName>
    </submittedName>
</protein>
<name>A0A183EMA2_9BILA</name>
<dbReference type="EMBL" id="UYRT01094216">
    <property type="protein sequence ID" value="VDN39458.1"/>
    <property type="molecule type" value="Genomic_DNA"/>
</dbReference>
<reference evidence="1 2" key="2">
    <citation type="submission" date="2018-11" db="EMBL/GenBank/DDBJ databases">
        <authorList>
            <consortium name="Pathogen Informatics"/>
        </authorList>
    </citation>
    <scope>NUCLEOTIDE SEQUENCE [LARGE SCALE GENOMIC DNA]</scope>
</reference>
<sequence>MNERDPNAEVKLFTLLRHVQNPMQPLPGICSVGSVVVFNISGAVAGVPAATVAAVSRDRRQWLIDVCSVSSRLTIPDGAKNTYRASVADNVLMKNSSAVQRTNEKLNAGTVKLTKRELINSLLSLLDVYGKCPFLIPKGPGIYEIDPNYSISDEVPGKTEGPGIYEIDPNYSISDEVPDKTEVSFISFFFDYTYNFSLSLMRLSIVG</sequence>
<proteinExistence type="predicted"/>
<organism evidence="3">
    <name type="scientific">Gongylonema pulchrum</name>
    <dbReference type="NCBI Taxonomy" id="637853"/>
    <lineage>
        <taxon>Eukaryota</taxon>
        <taxon>Metazoa</taxon>
        <taxon>Ecdysozoa</taxon>
        <taxon>Nematoda</taxon>
        <taxon>Chromadorea</taxon>
        <taxon>Rhabditida</taxon>
        <taxon>Spirurina</taxon>
        <taxon>Spiruromorpha</taxon>
        <taxon>Spiruroidea</taxon>
        <taxon>Gongylonematidae</taxon>
        <taxon>Gongylonema</taxon>
    </lineage>
</organism>
<accession>A0A183EMA2</accession>